<evidence type="ECO:0000256" key="14">
    <source>
        <dbReference type="ARBA" id="ARBA00048823"/>
    </source>
</evidence>
<dbReference type="EC" id="6.1.1.11" evidence="4"/>
<gene>
    <name evidence="16" type="ORF">METZ01_LOCUS329442</name>
</gene>
<protein>
    <recommendedName>
        <fullName evidence="4">serine--tRNA ligase</fullName>
        <ecNumber evidence="4">6.1.1.11</ecNumber>
    </recommendedName>
    <alternativeName>
        <fullName evidence="11">Seryl-tRNA synthetase</fullName>
    </alternativeName>
    <alternativeName>
        <fullName evidence="12">Seryl-tRNA(Ser/Sec) synthetase</fullName>
    </alternativeName>
</protein>
<proteinExistence type="inferred from homology"/>
<dbReference type="PANTHER" id="PTHR43697">
    <property type="entry name" value="SERYL-TRNA SYNTHETASE"/>
    <property type="match status" value="1"/>
</dbReference>
<evidence type="ECO:0000259" key="15">
    <source>
        <dbReference type="PROSITE" id="PS50862"/>
    </source>
</evidence>
<keyword evidence="6" id="KW-0436">Ligase</keyword>
<keyword evidence="8" id="KW-0067">ATP-binding</keyword>
<accession>A0A382PVD4</accession>
<evidence type="ECO:0000256" key="12">
    <source>
        <dbReference type="ARBA" id="ARBA00033352"/>
    </source>
</evidence>
<evidence type="ECO:0000256" key="7">
    <source>
        <dbReference type="ARBA" id="ARBA00022741"/>
    </source>
</evidence>
<evidence type="ECO:0000256" key="6">
    <source>
        <dbReference type="ARBA" id="ARBA00022598"/>
    </source>
</evidence>
<dbReference type="GO" id="GO:0005737">
    <property type="term" value="C:cytoplasm"/>
    <property type="evidence" value="ECO:0007669"/>
    <property type="project" value="UniProtKB-SubCell"/>
</dbReference>
<dbReference type="AlphaFoldDB" id="A0A382PVD4"/>
<feature type="non-terminal residue" evidence="16">
    <location>
        <position position="1"/>
    </location>
</feature>
<evidence type="ECO:0000256" key="2">
    <source>
        <dbReference type="ARBA" id="ARBA00005045"/>
    </source>
</evidence>
<evidence type="ECO:0000256" key="9">
    <source>
        <dbReference type="ARBA" id="ARBA00022917"/>
    </source>
</evidence>
<evidence type="ECO:0000256" key="13">
    <source>
        <dbReference type="ARBA" id="ARBA00047929"/>
    </source>
</evidence>
<evidence type="ECO:0000256" key="11">
    <source>
        <dbReference type="ARBA" id="ARBA00031113"/>
    </source>
</evidence>
<comment type="catalytic activity">
    <reaction evidence="14">
        <text>tRNA(Ser) + L-serine + ATP = L-seryl-tRNA(Ser) + AMP + diphosphate + H(+)</text>
        <dbReference type="Rhea" id="RHEA:12292"/>
        <dbReference type="Rhea" id="RHEA-COMP:9669"/>
        <dbReference type="Rhea" id="RHEA-COMP:9703"/>
        <dbReference type="ChEBI" id="CHEBI:15378"/>
        <dbReference type="ChEBI" id="CHEBI:30616"/>
        <dbReference type="ChEBI" id="CHEBI:33019"/>
        <dbReference type="ChEBI" id="CHEBI:33384"/>
        <dbReference type="ChEBI" id="CHEBI:78442"/>
        <dbReference type="ChEBI" id="CHEBI:78533"/>
        <dbReference type="ChEBI" id="CHEBI:456215"/>
        <dbReference type="EC" id="6.1.1.11"/>
    </reaction>
</comment>
<dbReference type="GO" id="GO:0005524">
    <property type="term" value="F:ATP binding"/>
    <property type="evidence" value="ECO:0007669"/>
    <property type="project" value="UniProtKB-KW"/>
</dbReference>
<dbReference type="InterPro" id="IPR045864">
    <property type="entry name" value="aa-tRNA-synth_II/BPL/LPL"/>
</dbReference>
<dbReference type="Pfam" id="PF00587">
    <property type="entry name" value="tRNA-synt_2b"/>
    <property type="match status" value="1"/>
</dbReference>
<evidence type="ECO:0000256" key="5">
    <source>
        <dbReference type="ARBA" id="ARBA00022490"/>
    </source>
</evidence>
<keyword evidence="5" id="KW-0963">Cytoplasm</keyword>
<dbReference type="GO" id="GO:0004828">
    <property type="term" value="F:serine-tRNA ligase activity"/>
    <property type="evidence" value="ECO:0007669"/>
    <property type="project" value="UniProtKB-EC"/>
</dbReference>
<dbReference type="InterPro" id="IPR006195">
    <property type="entry name" value="aa-tRNA-synth_II"/>
</dbReference>
<comment type="subcellular location">
    <subcellularLocation>
        <location evidence="1">Cytoplasm</location>
    </subcellularLocation>
</comment>
<dbReference type="InterPro" id="IPR002317">
    <property type="entry name" value="Ser-tRNA-ligase_type_1"/>
</dbReference>
<dbReference type="EMBL" id="UINC01109638">
    <property type="protein sequence ID" value="SVC76588.1"/>
    <property type="molecule type" value="Genomic_DNA"/>
</dbReference>
<organism evidence="16">
    <name type="scientific">marine metagenome</name>
    <dbReference type="NCBI Taxonomy" id="408172"/>
    <lineage>
        <taxon>unclassified sequences</taxon>
        <taxon>metagenomes</taxon>
        <taxon>ecological metagenomes</taxon>
    </lineage>
</organism>
<evidence type="ECO:0000256" key="8">
    <source>
        <dbReference type="ARBA" id="ARBA00022840"/>
    </source>
</evidence>
<dbReference type="PANTHER" id="PTHR43697:SF1">
    <property type="entry name" value="SERINE--TRNA LIGASE"/>
    <property type="match status" value="1"/>
</dbReference>
<feature type="domain" description="Aminoacyl-transfer RNA synthetases class-II family profile" evidence="15">
    <location>
        <begin position="1"/>
        <end position="80"/>
    </location>
</feature>
<dbReference type="PROSITE" id="PS50862">
    <property type="entry name" value="AA_TRNA_LIGASE_II"/>
    <property type="match status" value="1"/>
</dbReference>
<dbReference type="InterPro" id="IPR002314">
    <property type="entry name" value="aa-tRNA-synt_IIb"/>
</dbReference>
<dbReference type="SUPFAM" id="SSF55681">
    <property type="entry name" value="Class II aaRS and biotin synthetases"/>
    <property type="match status" value="1"/>
</dbReference>
<dbReference type="PRINTS" id="PR00981">
    <property type="entry name" value="TRNASYNTHSER"/>
</dbReference>
<sequence>PHSKQYDLEVWAGGQQRWLEVSSCSNFTDFQARRANIRFRGEDGKPKPVHTLNGSALAIPRVLAAILENNLDSEGRVKVPDCLRTWFDKDFLSG</sequence>
<evidence type="ECO:0000313" key="16">
    <source>
        <dbReference type="EMBL" id="SVC76588.1"/>
    </source>
</evidence>
<comment type="catalytic activity">
    <reaction evidence="13">
        <text>tRNA(Sec) + L-serine + ATP = L-seryl-tRNA(Sec) + AMP + diphosphate + H(+)</text>
        <dbReference type="Rhea" id="RHEA:42580"/>
        <dbReference type="Rhea" id="RHEA-COMP:9742"/>
        <dbReference type="Rhea" id="RHEA-COMP:10128"/>
        <dbReference type="ChEBI" id="CHEBI:15378"/>
        <dbReference type="ChEBI" id="CHEBI:30616"/>
        <dbReference type="ChEBI" id="CHEBI:33019"/>
        <dbReference type="ChEBI" id="CHEBI:33384"/>
        <dbReference type="ChEBI" id="CHEBI:78442"/>
        <dbReference type="ChEBI" id="CHEBI:78533"/>
        <dbReference type="ChEBI" id="CHEBI:456215"/>
        <dbReference type="EC" id="6.1.1.11"/>
    </reaction>
</comment>
<evidence type="ECO:0000256" key="10">
    <source>
        <dbReference type="ARBA" id="ARBA00023146"/>
    </source>
</evidence>
<keyword evidence="10" id="KW-0030">Aminoacyl-tRNA synthetase</keyword>
<comment type="similarity">
    <text evidence="3">Belongs to the class-II aminoacyl-tRNA synthetase family. Type-1 seryl-tRNA synthetase subfamily.</text>
</comment>
<evidence type="ECO:0000256" key="1">
    <source>
        <dbReference type="ARBA" id="ARBA00004496"/>
    </source>
</evidence>
<name>A0A382PVD4_9ZZZZ</name>
<reference evidence="16" key="1">
    <citation type="submission" date="2018-05" db="EMBL/GenBank/DDBJ databases">
        <authorList>
            <person name="Lanie J.A."/>
            <person name="Ng W.-L."/>
            <person name="Kazmierczak K.M."/>
            <person name="Andrzejewski T.M."/>
            <person name="Davidsen T.M."/>
            <person name="Wayne K.J."/>
            <person name="Tettelin H."/>
            <person name="Glass J.I."/>
            <person name="Rusch D."/>
            <person name="Podicherti R."/>
            <person name="Tsui H.-C.T."/>
            <person name="Winkler M.E."/>
        </authorList>
    </citation>
    <scope>NUCLEOTIDE SEQUENCE</scope>
</reference>
<dbReference type="Gene3D" id="3.30.930.10">
    <property type="entry name" value="Bira Bifunctional Protein, Domain 2"/>
    <property type="match status" value="1"/>
</dbReference>
<keyword evidence="7" id="KW-0547">Nucleotide-binding</keyword>
<keyword evidence="9" id="KW-0648">Protein biosynthesis</keyword>
<evidence type="ECO:0000256" key="4">
    <source>
        <dbReference type="ARBA" id="ARBA00012840"/>
    </source>
</evidence>
<comment type="pathway">
    <text evidence="2">Aminoacyl-tRNA biosynthesis; selenocysteinyl-tRNA(Sec) biosynthesis; L-seryl-tRNA(Sec) from L-serine and tRNA(Sec): step 1/1.</text>
</comment>
<dbReference type="GO" id="GO:0006434">
    <property type="term" value="P:seryl-tRNA aminoacylation"/>
    <property type="evidence" value="ECO:0007669"/>
    <property type="project" value="InterPro"/>
</dbReference>
<evidence type="ECO:0000256" key="3">
    <source>
        <dbReference type="ARBA" id="ARBA00010728"/>
    </source>
</evidence>